<organism evidence="2 3">
    <name type="scientific">Corynebacterium humireducens NBRC 106098 = DSM 45392</name>
    <dbReference type="NCBI Taxonomy" id="1223515"/>
    <lineage>
        <taxon>Bacteria</taxon>
        <taxon>Bacillati</taxon>
        <taxon>Actinomycetota</taxon>
        <taxon>Actinomycetes</taxon>
        <taxon>Mycobacteriales</taxon>
        <taxon>Corynebacteriaceae</taxon>
        <taxon>Corynebacterium</taxon>
    </lineage>
</organism>
<sequence length="134" mass="15097">MTGYFTVFPLMFVITFVLIISVFIFNLRTQIRHRRDSEQSRQNELLDARADADRWISRLSNEILHITPADEQVKKLVGQASERHANALSQAGSASTVGQAKLARDVAVEGLYYMREARKHMGELEGPPLPELGS</sequence>
<evidence type="ECO:0000313" key="2">
    <source>
        <dbReference type="EMBL" id="AJE33071.1"/>
    </source>
</evidence>
<feature type="transmembrane region" description="Helical" evidence="1">
    <location>
        <begin position="6"/>
        <end position="27"/>
    </location>
</feature>
<keyword evidence="1" id="KW-0812">Transmembrane</keyword>
<keyword evidence="3" id="KW-1185">Reference proteome</keyword>
<dbReference type="AlphaFoldDB" id="A0A0B5D2W5"/>
<keyword evidence="1" id="KW-1133">Transmembrane helix</keyword>
<keyword evidence="1" id="KW-0472">Membrane</keyword>
<dbReference type="EMBL" id="CP005286">
    <property type="protein sequence ID" value="AJE33071.1"/>
    <property type="molecule type" value="Genomic_DNA"/>
</dbReference>
<reference evidence="2 3" key="1">
    <citation type="submission" date="2013-04" db="EMBL/GenBank/DDBJ databases">
        <title>Complete genome sequence of Corynebacterium humireducens DSM 45392(T), isolated from a wastewater-fed microbial fuel cell.</title>
        <authorList>
            <person name="Ruckert C."/>
            <person name="Albersmeier A."/>
            <person name="Kalinowski J."/>
        </authorList>
    </citation>
    <scope>NUCLEOTIDE SEQUENCE [LARGE SCALE GENOMIC DNA]</scope>
    <source>
        <strain evidence="3">MFC-5</strain>
    </source>
</reference>
<dbReference type="Proteomes" id="UP000031524">
    <property type="component" value="Chromosome"/>
</dbReference>
<dbReference type="STRING" id="1223515.B842_06110"/>
<dbReference type="OrthoDB" id="5187452at2"/>
<dbReference type="HOGENOM" id="CLU_1977795_0_0_11"/>
<proteinExistence type="predicted"/>
<evidence type="ECO:0000313" key="3">
    <source>
        <dbReference type="Proteomes" id="UP000031524"/>
    </source>
</evidence>
<accession>A0A0B5D2W5</accession>
<gene>
    <name evidence="2" type="ORF">B842_06110</name>
</gene>
<evidence type="ECO:0000256" key="1">
    <source>
        <dbReference type="SAM" id="Phobius"/>
    </source>
</evidence>
<name>A0A0B5D2W5_9CORY</name>
<dbReference type="KEGG" id="chm:B842_06110"/>
<dbReference type="RefSeq" id="WP_156119459.1">
    <property type="nucleotide sequence ID" value="NZ_BCSU01000002.1"/>
</dbReference>
<protein>
    <submittedName>
        <fullName evidence="2">Uncharacterized protein</fullName>
    </submittedName>
</protein>